<protein>
    <submittedName>
        <fullName evidence="5">Uncharacterized protein</fullName>
    </submittedName>
</protein>
<name>A0ABR3W5F8_9PEZI</name>
<organism evidence="5 6">
    <name type="scientific">Diaporthe australafricana</name>
    <dbReference type="NCBI Taxonomy" id="127596"/>
    <lineage>
        <taxon>Eukaryota</taxon>
        <taxon>Fungi</taxon>
        <taxon>Dikarya</taxon>
        <taxon>Ascomycota</taxon>
        <taxon>Pezizomycotina</taxon>
        <taxon>Sordariomycetes</taxon>
        <taxon>Sordariomycetidae</taxon>
        <taxon>Diaporthales</taxon>
        <taxon>Diaporthaceae</taxon>
        <taxon>Diaporthe</taxon>
    </lineage>
</organism>
<feature type="region of interest" description="Disordered" evidence="4">
    <location>
        <begin position="244"/>
        <end position="287"/>
    </location>
</feature>
<gene>
    <name evidence="5" type="ORF">Daus18300_011683</name>
</gene>
<feature type="region of interest" description="Disordered" evidence="4">
    <location>
        <begin position="45"/>
        <end position="66"/>
    </location>
</feature>
<comment type="pathway">
    <text evidence="3">Protein modification.</text>
</comment>
<dbReference type="PANTHER" id="PTHR46042">
    <property type="entry name" value="DIPHTHINE METHYLTRANSFERASE"/>
    <property type="match status" value="1"/>
</dbReference>
<dbReference type="PANTHER" id="PTHR46042:SF1">
    <property type="entry name" value="DIPHTHINE METHYLTRANSFERASE"/>
    <property type="match status" value="1"/>
</dbReference>
<reference evidence="5 6" key="1">
    <citation type="journal article" date="2024" name="IMA Fungus">
        <title>IMA Genome - F19 : A genome assembly and annotation guide to empower mycologists, including annotated draft genome sequences of Ceratocystis pirilliformis, Diaporthe australafricana, Fusarium ophioides, Paecilomyces lecythidis, and Sporothrix stenoceras.</title>
        <authorList>
            <person name="Aylward J."/>
            <person name="Wilson A.M."/>
            <person name="Visagie C.M."/>
            <person name="Spraker J."/>
            <person name="Barnes I."/>
            <person name="Buitendag C."/>
            <person name="Ceriani C."/>
            <person name="Del Mar Angel L."/>
            <person name="du Plessis D."/>
            <person name="Fuchs T."/>
            <person name="Gasser K."/>
            <person name="Kramer D."/>
            <person name="Li W."/>
            <person name="Munsamy K."/>
            <person name="Piso A."/>
            <person name="Price J.L."/>
            <person name="Sonnekus B."/>
            <person name="Thomas C."/>
            <person name="van der Nest A."/>
            <person name="van Dijk A."/>
            <person name="van Heerden A."/>
            <person name="van Vuuren N."/>
            <person name="Yilmaz N."/>
            <person name="Duong T.A."/>
            <person name="van der Merwe N.A."/>
            <person name="Wingfield M.J."/>
            <person name="Wingfield B.D."/>
        </authorList>
    </citation>
    <scope>NUCLEOTIDE SEQUENCE [LARGE SCALE GENOMIC DNA]</scope>
    <source>
        <strain evidence="5 6">CMW 18300</strain>
    </source>
</reference>
<dbReference type="InterPro" id="IPR015943">
    <property type="entry name" value="WD40/YVTN_repeat-like_dom_sf"/>
</dbReference>
<sequence length="449" mass="48952">MADEGEKIKSFQSMTLDLPPSCIEFCPSHPSYFLVGTYNLEKNEAEQKNAASDEDEDEDEAQAKQIQSKSGSIIVFELKDGQAHLKQTIAQPSAVFDLHFAPQADRGDICATVSNTGTISFFRLTPASSESTEDSLKGDLLQSLGVLSIPRLSEGDQFTSFTWHPVTPGLMAVTTSSGKVILARVQDDYKHLRRLRTILRHDAEAWCVAFSPISHQAAGSEETLSTVFSGGDDSKLLLATHGTRPDATDAMNSISEADSAPATEPDAKSDIDSSSESDEALVPPQNARGIRHEAGVTAILPLRLTTSDGHCVVVTGSYSDHLAAWGIVPPYKADGLRRNQLLQDKNLGGGVWRLKLIEELSDFAQDCWAVTLLVSCMHAGARIVRLRAGTSGAVDRIEVVKRFEEHNSMNYGSDYAWVDGGEFFGEVEGRKIVCVSTSFYDRLLCLWTF</sequence>
<keyword evidence="2" id="KW-0677">Repeat</keyword>
<dbReference type="EMBL" id="JAWRVE010000146">
    <property type="protein sequence ID" value="KAL1853648.1"/>
    <property type="molecule type" value="Genomic_DNA"/>
</dbReference>
<evidence type="ECO:0000313" key="5">
    <source>
        <dbReference type="EMBL" id="KAL1853648.1"/>
    </source>
</evidence>
<dbReference type="InterPro" id="IPR052415">
    <property type="entry name" value="Diphthine_MTase"/>
</dbReference>
<comment type="caution">
    <text evidence="5">The sequence shown here is derived from an EMBL/GenBank/DDBJ whole genome shotgun (WGS) entry which is preliminary data.</text>
</comment>
<dbReference type="Proteomes" id="UP001583177">
    <property type="component" value="Unassembled WGS sequence"/>
</dbReference>
<evidence type="ECO:0000313" key="6">
    <source>
        <dbReference type="Proteomes" id="UP001583177"/>
    </source>
</evidence>
<evidence type="ECO:0000256" key="2">
    <source>
        <dbReference type="ARBA" id="ARBA00022737"/>
    </source>
</evidence>
<evidence type="ECO:0000256" key="3">
    <source>
        <dbReference type="ARBA" id="ARBA00043952"/>
    </source>
</evidence>
<evidence type="ECO:0000256" key="1">
    <source>
        <dbReference type="ARBA" id="ARBA00022574"/>
    </source>
</evidence>
<keyword evidence="6" id="KW-1185">Reference proteome</keyword>
<keyword evidence="1" id="KW-0853">WD repeat</keyword>
<dbReference type="Gene3D" id="2.130.10.10">
    <property type="entry name" value="YVTN repeat-like/Quinoprotein amine dehydrogenase"/>
    <property type="match status" value="1"/>
</dbReference>
<evidence type="ECO:0000256" key="4">
    <source>
        <dbReference type="SAM" id="MobiDB-lite"/>
    </source>
</evidence>
<accession>A0ABR3W5F8</accession>
<proteinExistence type="predicted"/>
<dbReference type="SUPFAM" id="SSF50978">
    <property type="entry name" value="WD40 repeat-like"/>
    <property type="match status" value="1"/>
</dbReference>
<dbReference type="InterPro" id="IPR036322">
    <property type="entry name" value="WD40_repeat_dom_sf"/>
</dbReference>